<keyword evidence="2" id="KW-1133">Transmembrane helix</keyword>
<name>A0ABU3QNH2_9ACTN</name>
<evidence type="ECO:0000256" key="1">
    <source>
        <dbReference type="SAM" id="MobiDB-lite"/>
    </source>
</evidence>
<keyword evidence="2" id="KW-0812">Transmembrane</keyword>
<dbReference type="RefSeq" id="WP_315879374.1">
    <property type="nucleotide sequence ID" value="NZ_JAWCTQ010000025.1"/>
</dbReference>
<accession>A0ABU3QNH2</accession>
<keyword evidence="2" id="KW-0472">Membrane</keyword>
<feature type="transmembrane region" description="Helical" evidence="2">
    <location>
        <begin position="56"/>
        <end position="74"/>
    </location>
</feature>
<keyword evidence="5" id="KW-1185">Reference proteome</keyword>
<comment type="caution">
    <text evidence="4">The sequence shown here is derived from an EMBL/GenBank/DDBJ whole genome shotgun (WGS) entry which is preliminary data.</text>
</comment>
<feature type="chain" id="PRO_5045489616" description="MYXO-CTERM domain-containing protein" evidence="3">
    <location>
        <begin position="24"/>
        <end position="102"/>
    </location>
</feature>
<evidence type="ECO:0008006" key="6">
    <source>
        <dbReference type="Google" id="ProtNLM"/>
    </source>
</evidence>
<organism evidence="4 5">
    <name type="scientific">Streptomyces tamarix</name>
    <dbReference type="NCBI Taxonomy" id="3078565"/>
    <lineage>
        <taxon>Bacteria</taxon>
        <taxon>Bacillati</taxon>
        <taxon>Actinomycetota</taxon>
        <taxon>Actinomycetes</taxon>
        <taxon>Kitasatosporales</taxon>
        <taxon>Streptomycetaceae</taxon>
        <taxon>Streptomyces</taxon>
    </lineage>
</organism>
<keyword evidence="3" id="KW-0732">Signal</keyword>
<evidence type="ECO:0000313" key="4">
    <source>
        <dbReference type="EMBL" id="MDT9684320.1"/>
    </source>
</evidence>
<gene>
    <name evidence="4" type="ORF">RND61_19995</name>
</gene>
<feature type="signal peptide" evidence="3">
    <location>
        <begin position="1"/>
        <end position="23"/>
    </location>
</feature>
<feature type="region of interest" description="Disordered" evidence="1">
    <location>
        <begin position="78"/>
        <end position="102"/>
    </location>
</feature>
<evidence type="ECO:0000313" key="5">
    <source>
        <dbReference type="Proteomes" id="UP001250181"/>
    </source>
</evidence>
<proteinExistence type="predicted"/>
<dbReference type="EMBL" id="JAWCTQ010000025">
    <property type="protein sequence ID" value="MDT9684320.1"/>
    <property type="molecule type" value="Genomic_DNA"/>
</dbReference>
<protein>
    <recommendedName>
        <fullName evidence="6">MYXO-CTERM domain-containing protein</fullName>
    </recommendedName>
</protein>
<evidence type="ECO:0000256" key="3">
    <source>
        <dbReference type="SAM" id="SignalP"/>
    </source>
</evidence>
<dbReference type="Proteomes" id="UP001250181">
    <property type="component" value="Unassembled WGS sequence"/>
</dbReference>
<sequence length="102" mass="10038">MRRTTVGALLAATLLAGPAAATAAAQVPVAERASVVQAVPDRVPAVDDRDKDDGGGGGWGLWGLAGLLGLLGLLPRRSKGHTAGGPRSSPGTGGGAHPTDRI</sequence>
<reference evidence="4 5" key="1">
    <citation type="submission" date="2023-09" db="EMBL/GenBank/DDBJ databases">
        <title>Streptomyces sp. nov.: A antagonism against Alternaria gaisen Producing Streptochlin, Isolated from Tamarix root soil.</title>
        <authorList>
            <person name="Chen Y."/>
        </authorList>
    </citation>
    <scope>NUCLEOTIDE SEQUENCE [LARGE SCALE GENOMIC DNA]</scope>
    <source>
        <strain evidence="4 5">TRM76323</strain>
    </source>
</reference>
<evidence type="ECO:0000256" key="2">
    <source>
        <dbReference type="SAM" id="Phobius"/>
    </source>
</evidence>